<evidence type="ECO:0000259" key="1">
    <source>
        <dbReference type="Pfam" id="PF00535"/>
    </source>
</evidence>
<evidence type="ECO:0000313" key="2">
    <source>
        <dbReference type="EMBL" id="GGZ39506.1"/>
    </source>
</evidence>
<keyword evidence="3" id="KW-1185">Reference proteome</keyword>
<dbReference type="InterPro" id="IPR029044">
    <property type="entry name" value="Nucleotide-diphossugar_trans"/>
</dbReference>
<dbReference type="PANTHER" id="PTHR43685:SF2">
    <property type="entry name" value="GLYCOSYLTRANSFERASE 2-LIKE DOMAIN-CONTAINING PROTEIN"/>
    <property type="match status" value="1"/>
</dbReference>
<dbReference type="SUPFAM" id="SSF53448">
    <property type="entry name" value="Nucleotide-diphospho-sugar transferases"/>
    <property type="match status" value="1"/>
</dbReference>
<sequence length="355" mass="39376">MKHAKIPQADKAREVKGPKLPFATVCPDLSIIICTHNRSALTARLLKALTPQLKAHAAEILVIDSASHNDHRRALIDIVAEFADVRLIRVEEKGVSLARNTGVAHARSGWIAFIDDDEVPSEDWLDEAMTLIRRLPEDCAACGGVVIPAYELAPDMGRIGPRWRAFLGEIMAEGEFDQTERPQFGIGHSLVRVCALEQVGGFNRGLGRDGRSLLSGEEVLLLIQLDARGWRIWHSDRIRVWHDIEPDRLDRSWARRRSYWEGISTARIMTVTQPGKLTRSAITAGIKSLPLMLTSPLLPVRREIDLRLAFNMGMVTEALRRPLNSLVRMVSVPISLAMPTCLSIGTGGLQNLAGF</sequence>
<accession>A0A918UX58</accession>
<reference evidence="2" key="2">
    <citation type="submission" date="2020-09" db="EMBL/GenBank/DDBJ databases">
        <authorList>
            <person name="Sun Q."/>
            <person name="Kim S."/>
        </authorList>
    </citation>
    <scope>NUCLEOTIDE SEQUENCE</scope>
    <source>
        <strain evidence="2">KCTC 32296</strain>
    </source>
</reference>
<dbReference type="RefSeq" id="WP_189487579.1">
    <property type="nucleotide sequence ID" value="NZ_BMZB01000004.1"/>
</dbReference>
<proteinExistence type="predicted"/>
<dbReference type="Proteomes" id="UP000662572">
    <property type="component" value="Unassembled WGS sequence"/>
</dbReference>
<dbReference type="EMBL" id="BMZB01000004">
    <property type="protein sequence ID" value="GGZ39506.1"/>
    <property type="molecule type" value="Genomic_DNA"/>
</dbReference>
<organism evidence="2 3">
    <name type="scientific">Asticcacaulis endophyticus</name>
    <dbReference type="NCBI Taxonomy" id="1395890"/>
    <lineage>
        <taxon>Bacteria</taxon>
        <taxon>Pseudomonadati</taxon>
        <taxon>Pseudomonadota</taxon>
        <taxon>Alphaproteobacteria</taxon>
        <taxon>Caulobacterales</taxon>
        <taxon>Caulobacteraceae</taxon>
        <taxon>Asticcacaulis</taxon>
    </lineage>
</organism>
<dbReference type="InterPro" id="IPR001173">
    <property type="entry name" value="Glyco_trans_2-like"/>
</dbReference>
<feature type="domain" description="Glycosyltransferase 2-like" evidence="1">
    <location>
        <begin position="30"/>
        <end position="147"/>
    </location>
</feature>
<gene>
    <name evidence="2" type="ORF">GCM10011273_27590</name>
</gene>
<comment type="caution">
    <text evidence="2">The sequence shown here is derived from an EMBL/GenBank/DDBJ whole genome shotgun (WGS) entry which is preliminary data.</text>
</comment>
<dbReference type="AlphaFoldDB" id="A0A918UX58"/>
<dbReference type="Pfam" id="PF00535">
    <property type="entry name" value="Glycos_transf_2"/>
    <property type="match status" value="1"/>
</dbReference>
<evidence type="ECO:0000313" key="3">
    <source>
        <dbReference type="Proteomes" id="UP000662572"/>
    </source>
</evidence>
<dbReference type="CDD" id="cd00761">
    <property type="entry name" value="Glyco_tranf_GTA_type"/>
    <property type="match status" value="1"/>
</dbReference>
<name>A0A918UX58_9CAUL</name>
<dbReference type="InterPro" id="IPR050834">
    <property type="entry name" value="Glycosyltransf_2"/>
</dbReference>
<dbReference type="Gene3D" id="3.90.550.10">
    <property type="entry name" value="Spore Coat Polysaccharide Biosynthesis Protein SpsA, Chain A"/>
    <property type="match status" value="1"/>
</dbReference>
<protein>
    <recommendedName>
        <fullName evidence="1">Glycosyltransferase 2-like domain-containing protein</fullName>
    </recommendedName>
</protein>
<dbReference type="PANTHER" id="PTHR43685">
    <property type="entry name" value="GLYCOSYLTRANSFERASE"/>
    <property type="match status" value="1"/>
</dbReference>
<reference evidence="2" key="1">
    <citation type="journal article" date="2014" name="Int. J. Syst. Evol. Microbiol.">
        <title>Complete genome sequence of Corynebacterium casei LMG S-19264T (=DSM 44701T), isolated from a smear-ripened cheese.</title>
        <authorList>
            <consortium name="US DOE Joint Genome Institute (JGI-PGF)"/>
            <person name="Walter F."/>
            <person name="Albersmeier A."/>
            <person name="Kalinowski J."/>
            <person name="Ruckert C."/>
        </authorList>
    </citation>
    <scope>NUCLEOTIDE SEQUENCE</scope>
    <source>
        <strain evidence="2">KCTC 32296</strain>
    </source>
</reference>